<reference evidence="1 2" key="2">
    <citation type="submission" date="2008-10" db="EMBL/GenBank/DDBJ databases">
        <authorList>
            <person name="Fulton L."/>
            <person name="Clifton S."/>
            <person name="Fulton B."/>
            <person name="Xu J."/>
            <person name="Minx P."/>
            <person name="Pepin K.H."/>
            <person name="Johnson M."/>
            <person name="Thiruvilangam P."/>
            <person name="Bhonagiri V."/>
            <person name="Nash W.E."/>
            <person name="Mardis E.R."/>
            <person name="Wilson R.K."/>
        </authorList>
    </citation>
    <scope>NUCLEOTIDE SEQUENCE [LARGE SCALE GENOMIC DNA]</scope>
    <source>
        <strain evidence="1 2">DSM 17855</strain>
    </source>
</reference>
<protein>
    <submittedName>
        <fullName evidence="1">Uncharacterized protein</fullName>
    </submittedName>
</protein>
<proteinExistence type="predicted"/>
<evidence type="ECO:0000313" key="1">
    <source>
        <dbReference type="EMBL" id="EEB22837.1"/>
    </source>
</evidence>
<evidence type="ECO:0000313" key="2">
    <source>
        <dbReference type="Proteomes" id="UP000004849"/>
    </source>
</evidence>
<dbReference type="AlphaFoldDB" id="B6W564"/>
<organism evidence="1 2">
    <name type="scientific">Phocaeicola dorei DSM 17855</name>
    <dbReference type="NCBI Taxonomy" id="483217"/>
    <lineage>
        <taxon>Bacteria</taxon>
        <taxon>Pseudomonadati</taxon>
        <taxon>Bacteroidota</taxon>
        <taxon>Bacteroidia</taxon>
        <taxon>Bacteroidales</taxon>
        <taxon>Bacteroidaceae</taxon>
        <taxon>Phocaeicola</taxon>
    </lineage>
</organism>
<dbReference type="HOGENOM" id="CLU_2969704_0_0_10"/>
<accession>B6W564</accession>
<dbReference type="Proteomes" id="UP000004849">
    <property type="component" value="Unassembled WGS sequence"/>
</dbReference>
<dbReference type="EMBL" id="ABWZ01000087">
    <property type="protein sequence ID" value="EEB22837.1"/>
    <property type="molecule type" value="Genomic_DNA"/>
</dbReference>
<name>B6W564_9BACT</name>
<reference evidence="1 2" key="1">
    <citation type="submission" date="2008-10" db="EMBL/GenBank/DDBJ databases">
        <title>Draft genome sequence of Bacteroides dorei (DSM 17855).</title>
        <authorList>
            <person name="Sudarsanam P."/>
            <person name="Ley R."/>
            <person name="Guruge J."/>
            <person name="Turnbaugh P.J."/>
            <person name="Mahowald M."/>
            <person name="Liep D."/>
            <person name="Gordon J."/>
        </authorList>
    </citation>
    <scope>NUCLEOTIDE SEQUENCE [LARGE SCALE GENOMIC DNA]</scope>
    <source>
        <strain evidence="1 2">DSM 17855</strain>
    </source>
</reference>
<gene>
    <name evidence="1" type="ORF">BACDOR_04715</name>
</gene>
<sequence length="58" mass="6857">MIYHHFIRPGEFENKQAIALMTGLTTSLARKSKLKLFMAINSNNETILIFYYLKTMRF</sequence>